<proteinExistence type="predicted"/>
<dbReference type="EMBL" id="MRAE01000034">
    <property type="protein sequence ID" value="OOO64203.1"/>
    <property type="molecule type" value="Genomic_DNA"/>
</dbReference>
<evidence type="ECO:0000313" key="4">
    <source>
        <dbReference type="EMBL" id="OOO64203.1"/>
    </source>
</evidence>
<dbReference type="AlphaFoldDB" id="A0A1S9I1K1"/>
<dbReference type="STRING" id="1962263.BS637_01905"/>
<sequence>MKKLNICKFIFIINLLILSIIISFNINLNNKSALIKEERNNLLTELKNTKNDENINCAYILEKLSEKPCVSVKSVENEKNHIYVNLKYYGNKEELKNFIKSVISSKYFKSIKNLSINKGKIENNSDENNNGNSNNNEEEKADIILEYSKKLN</sequence>
<keyword evidence="2" id="KW-0472">Membrane</keyword>
<keyword evidence="2" id="KW-0812">Transmembrane</keyword>
<evidence type="ECO:0000313" key="6">
    <source>
        <dbReference type="Proteomes" id="UP000190256"/>
    </source>
</evidence>
<evidence type="ECO:0000256" key="1">
    <source>
        <dbReference type="SAM" id="MobiDB-lite"/>
    </source>
</evidence>
<gene>
    <name evidence="3" type="ORF">BS637_01905</name>
    <name evidence="4" type="ORF">BS638_11460</name>
</gene>
<feature type="compositionally biased region" description="Low complexity" evidence="1">
    <location>
        <begin position="126"/>
        <end position="135"/>
    </location>
</feature>
<keyword evidence="5" id="KW-1185">Reference proteome</keyword>
<reference evidence="4 6" key="2">
    <citation type="submission" date="2016-12" db="EMBL/GenBank/DDBJ databases">
        <title>Clostridium tepidum sp. nov., a close relative of Clostridium sporogenes and Clostridium botulinum Group I.</title>
        <authorList>
            <person name="Dobritsa A.P."/>
            <person name="Kutumbaka K.K."/>
            <person name="Werner K."/>
            <person name="Wiedmann M."/>
            <person name="Asmus A."/>
            <person name="Samadpour M."/>
        </authorList>
    </citation>
    <scope>NUCLEOTIDE SEQUENCE [LARGE SCALE GENOMIC DNA]</scope>
    <source>
        <strain evidence="4 6">IEH 97212</strain>
    </source>
</reference>
<feature type="transmembrane region" description="Helical" evidence="2">
    <location>
        <begin position="9"/>
        <end position="28"/>
    </location>
</feature>
<dbReference type="Proteomes" id="UP000190206">
    <property type="component" value="Unassembled WGS sequence"/>
</dbReference>
<evidence type="ECO:0000313" key="5">
    <source>
        <dbReference type="Proteomes" id="UP000190206"/>
    </source>
</evidence>
<dbReference type="OrthoDB" id="9952726at2"/>
<evidence type="ECO:0000313" key="3">
    <source>
        <dbReference type="EMBL" id="OOO63184.1"/>
    </source>
</evidence>
<protein>
    <submittedName>
        <fullName evidence="4">Uncharacterized protein</fullName>
    </submittedName>
</protein>
<dbReference type="Proteomes" id="UP000190256">
    <property type="component" value="Unassembled WGS sequence"/>
</dbReference>
<accession>A0A1S9I1K1</accession>
<name>A0A1S9I1K1_9CLOT</name>
<dbReference type="EMBL" id="MRAD01000002">
    <property type="protein sequence ID" value="OOO63184.1"/>
    <property type="molecule type" value="Genomic_DNA"/>
</dbReference>
<keyword evidence="2" id="KW-1133">Transmembrane helix</keyword>
<comment type="caution">
    <text evidence="4">The sequence shown here is derived from an EMBL/GenBank/DDBJ whole genome shotgun (WGS) entry which is preliminary data.</text>
</comment>
<feature type="region of interest" description="Disordered" evidence="1">
    <location>
        <begin position="120"/>
        <end position="139"/>
    </location>
</feature>
<evidence type="ECO:0000256" key="2">
    <source>
        <dbReference type="SAM" id="Phobius"/>
    </source>
</evidence>
<reference evidence="3 5" key="1">
    <citation type="submission" date="2016-12" db="EMBL/GenBank/DDBJ databases">
        <title>Clostridium tepidum sp. nov., a close relative of Clostridium sporogenes and Clostridium botulinum Group I.</title>
        <authorList>
            <person name="Dobritsa A.P."/>
            <person name="Kutumbaka K."/>
            <person name="Werner K."/>
            <person name="Samadpour M."/>
        </authorList>
    </citation>
    <scope>NUCLEOTIDE SEQUENCE [LARGE SCALE GENOMIC DNA]</scope>
    <source>
        <strain evidence="3 5">PE</strain>
    </source>
</reference>
<dbReference type="RefSeq" id="WP_078022821.1">
    <property type="nucleotide sequence ID" value="NZ_JADPGM010000001.1"/>
</dbReference>
<organism evidence="4 6">
    <name type="scientific">Clostridium tepidum</name>
    <dbReference type="NCBI Taxonomy" id="1962263"/>
    <lineage>
        <taxon>Bacteria</taxon>
        <taxon>Bacillati</taxon>
        <taxon>Bacillota</taxon>
        <taxon>Clostridia</taxon>
        <taxon>Eubacteriales</taxon>
        <taxon>Clostridiaceae</taxon>
        <taxon>Clostridium</taxon>
    </lineage>
</organism>